<dbReference type="AlphaFoldDB" id="A0A8J6XKF7"/>
<dbReference type="Gene3D" id="3.40.50.2300">
    <property type="match status" value="1"/>
</dbReference>
<dbReference type="GO" id="GO:0000160">
    <property type="term" value="P:phosphorelay signal transduction system"/>
    <property type="evidence" value="ECO:0007669"/>
    <property type="project" value="InterPro"/>
</dbReference>
<dbReference type="RefSeq" id="WP_190830981.1">
    <property type="nucleotide sequence ID" value="NZ_CAWPPI010000067.1"/>
</dbReference>
<dbReference type="PANTHER" id="PTHR44520:SF1">
    <property type="entry name" value="TWO-COMPONENT SYSTEM REGULATORY PROTEIN"/>
    <property type="match status" value="1"/>
</dbReference>
<keyword evidence="1" id="KW-0597">Phosphoprotein</keyword>
<dbReference type="CDD" id="cd17557">
    <property type="entry name" value="REC_Rcp-like"/>
    <property type="match status" value="1"/>
</dbReference>
<evidence type="ECO:0000256" key="1">
    <source>
        <dbReference type="PROSITE-ProRule" id="PRU00169"/>
    </source>
</evidence>
<keyword evidence="4" id="KW-1185">Reference proteome</keyword>
<evidence type="ECO:0000313" key="4">
    <source>
        <dbReference type="Proteomes" id="UP000629098"/>
    </source>
</evidence>
<evidence type="ECO:0000313" key="3">
    <source>
        <dbReference type="EMBL" id="MBD2774236.1"/>
    </source>
</evidence>
<gene>
    <name evidence="3" type="ORF">ICL16_19705</name>
</gene>
<dbReference type="SUPFAM" id="SSF52172">
    <property type="entry name" value="CheY-like"/>
    <property type="match status" value="1"/>
</dbReference>
<proteinExistence type="predicted"/>
<dbReference type="InterPro" id="IPR011006">
    <property type="entry name" value="CheY-like_superfamily"/>
</dbReference>
<dbReference type="PANTHER" id="PTHR44520">
    <property type="entry name" value="RESPONSE REGULATOR RCP1-RELATED"/>
    <property type="match status" value="1"/>
</dbReference>
<feature type="domain" description="Response regulatory" evidence="2">
    <location>
        <begin position="7"/>
        <end position="135"/>
    </location>
</feature>
<dbReference type="InterPro" id="IPR052893">
    <property type="entry name" value="TCS_response_regulator"/>
</dbReference>
<organism evidence="3 4">
    <name type="scientific">Iningainema tapete BLCC-T55</name>
    <dbReference type="NCBI Taxonomy" id="2748662"/>
    <lineage>
        <taxon>Bacteria</taxon>
        <taxon>Bacillati</taxon>
        <taxon>Cyanobacteriota</taxon>
        <taxon>Cyanophyceae</taxon>
        <taxon>Nostocales</taxon>
        <taxon>Scytonemataceae</taxon>
        <taxon>Iningainema tapete</taxon>
    </lineage>
</organism>
<protein>
    <submittedName>
        <fullName evidence="3">Response regulator</fullName>
    </submittedName>
</protein>
<dbReference type="InterPro" id="IPR001789">
    <property type="entry name" value="Sig_transdc_resp-reg_receiver"/>
</dbReference>
<dbReference type="Pfam" id="PF00072">
    <property type="entry name" value="Response_reg"/>
    <property type="match status" value="1"/>
</dbReference>
<name>A0A8J6XKF7_9CYAN</name>
<dbReference type="EMBL" id="JACXAE010000067">
    <property type="protein sequence ID" value="MBD2774236.1"/>
    <property type="molecule type" value="Genomic_DNA"/>
</dbReference>
<sequence length="147" mass="16581">MSVSDKIILLVEDNPDDEALAIRALKRNHISNEIVVAHDGVEALDYLFGTGIHAGRDLCVKPAVILLDLKLPRIDGIEVLRRLREDERSKLLPVVILTTSSEEQDLLDSYSLGCNSYIRKPVDFLQFSEAVRQLGMYWLLMNEPPPI</sequence>
<dbReference type="Proteomes" id="UP000629098">
    <property type="component" value="Unassembled WGS sequence"/>
</dbReference>
<accession>A0A8J6XKF7</accession>
<feature type="modified residue" description="4-aspartylphosphate" evidence="1">
    <location>
        <position position="68"/>
    </location>
</feature>
<evidence type="ECO:0000259" key="2">
    <source>
        <dbReference type="PROSITE" id="PS50110"/>
    </source>
</evidence>
<reference evidence="3" key="1">
    <citation type="submission" date="2020-09" db="EMBL/GenBank/DDBJ databases">
        <title>Iningainema tapete sp. nov. (Scytonemataceae, Cyanobacteria) from greenhouses in central Florida (USA) produces two types of nodularin with biosynthetic potential for microcystin-LR and anabaenopeptins.</title>
        <authorList>
            <person name="Berthold D.E."/>
            <person name="Lefler F.W."/>
            <person name="Huang I.-S."/>
            <person name="Abdulla H."/>
            <person name="Zimba P.V."/>
            <person name="Laughinghouse H.D. IV."/>
        </authorList>
    </citation>
    <scope>NUCLEOTIDE SEQUENCE</scope>
    <source>
        <strain evidence="3">BLCCT55</strain>
    </source>
</reference>
<dbReference type="SMART" id="SM00448">
    <property type="entry name" value="REC"/>
    <property type="match status" value="1"/>
</dbReference>
<comment type="caution">
    <text evidence="3">The sequence shown here is derived from an EMBL/GenBank/DDBJ whole genome shotgun (WGS) entry which is preliminary data.</text>
</comment>
<dbReference type="PROSITE" id="PS50110">
    <property type="entry name" value="RESPONSE_REGULATORY"/>
    <property type="match status" value="1"/>
</dbReference>